<evidence type="ECO:0000313" key="2">
    <source>
        <dbReference type="EMBL" id="CAL1270847.1"/>
    </source>
</evidence>
<feature type="chain" id="PRO_5044714261" evidence="1">
    <location>
        <begin position="23"/>
        <end position="41"/>
    </location>
</feature>
<evidence type="ECO:0000313" key="3">
    <source>
        <dbReference type="EMBL" id="CAL1270851.1"/>
    </source>
</evidence>
<evidence type="ECO:0000256" key="1">
    <source>
        <dbReference type="SAM" id="SignalP"/>
    </source>
</evidence>
<dbReference type="EMBL" id="CAXIEN010000051">
    <property type="protein sequence ID" value="CAL1270847.1"/>
    <property type="molecule type" value="Genomic_DNA"/>
</dbReference>
<keyword evidence="1" id="KW-0732">Signal</keyword>
<sequence>MSVMQSVFMMLSISAMMSMAFANVFDKIEDGLNDAISATGL</sequence>
<dbReference type="EMBL" id="CAXIEN010000051">
    <property type="protein sequence ID" value="CAL1270849.1"/>
    <property type="molecule type" value="Genomic_DNA"/>
</dbReference>
<accession>A0AAV1ZHE7</accession>
<comment type="caution">
    <text evidence="2">The sequence shown here is derived from an EMBL/GenBank/DDBJ whole genome shotgun (WGS) entry which is preliminary data.</text>
</comment>
<keyword evidence="4" id="KW-1185">Reference proteome</keyword>
<dbReference type="EMBL" id="CAXIEN010000051">
    <property type="protein sequence ID" value="CAL1270851.1"/>
    <property type="molecule type" value="Genomic_DNA"/>
</dbReference>
<feature type="signal peptide" evidence="1">
    <location>
        <begin position="1"/>
        <end position="22"/>
    </location>
</feature>
<dbReference type="AlphaFoldDB" id="A0AAV1ZHE7"/>
<gene>
    <name evidence="2" type="ORF">LARSCL_LOCUS5527</name>
    <name evidence="3" type="ORF">LARSCL_LOCUS5529</name>
</gene>
<reference evidence="2 4" key="1">
    <citation type="submission" date="2024-04" db="EMBL/GenBank/DDBJ databases">
        <authorList>
            <person name="Rising A."/>
            <person name="Reimegard J."/>
            <person name="Sonavane S."/>
            <person name="Akerstrom W."/>
            <person name="Nylinder S."/>
            <person name="Hedman E."/>
            <person name="Kallberg Y."/>
        </authorList>
    </citation>
    <scope>NUCLEOTIDE SEQUENCE [LARGE SCALE GENOMIC DNA]</scope>
</reference>
<evidence type="ECO:0000313" key="4">
    <source>
        <dbReference type="Proteomes" id="UP001497382"/>
    </source>
</evidence>
<organism evidence="2 4">
    <name type="scientific">Larinioides sclopetarius</name>
    <dbReference type="NCBI Taxonomy" id="280406"/>
    <lineage>
        <taxon>Eukaryota</taxon>
        <taxon>Metazoa</taxon>
        <taxon>Ecdysozoa</taxon>
        <taxon>Arthropoda</taxon>
        <taxon>Chelicerata</taxon>
        <taxon>Arachnida</taxon>
        <taxon>Araneae</taxon>
        <taxon>Araneomorphae</taxon>
        <taxon>Entelegynae</taxon>
        <taxon>Araneoidea</taxon>
        <taxon>Araneidae</taxon>
        <taxon>Larinioides</taxon>
    </lineage>
</organism>
<protein>
    <submittedName>
        <fullName evidence="2">Uncharacterized protein</fullName>
    </submittedName>
</protein>
<dbReference type="Proteomes" id="UP001497382">
    <property type="component" value="Unassembled WGS sequence"/>
</dbReference>
<dbReference type="EMBL" id="CAXIEN010000051">
    <property type="protein sequence ID" value="CAL1270848.1"/>
    <property type="molecule type" value="Genomic_DNA"/>
</dbReference>
<proteinExistence type="predicted"/>
<name>A0AAV1ZHE7_9ARAC</name>